<proteinExistence type="inferred from homology"/>
<keyword evidence="9" id="KW-1185">Reference proteome</keyword>
<feature type="chain" id="PRO_5046944859" evidence="5">
    <location>
        <begin position="21"/>
        <end position="463"/>
    </location>
</feature>
<dbReference type="InterPro" id="IPR001139">
    <property type="entry name" value="Glyco_hydro_30"/>
</dbReference>
<name>A0ABU5Q9J7_9BACT</name>
<dbReference type="InterPro" id="IPR017853">
    <property type="entry name" value="GH"/>
</dbReference>
<dbReference type="InterPro" id="IPR033452">
    <property type="entry name" value="GH30_C"/>
</dbReference>
<evidence type="ECO:0000259" key="7">
    <source>
        <dbReference type="Pfam" id="PF17189"/>
    </source>
</evidence>
<gene>
    <name evidence="8" type="ORF">VB248_10170</name>
</gene>
<comment type="caution">
    <text evidence="8">The sequence shown here is derived from an EMBL/GenBank/DDBJ whole genome shotgun (WGS) entry which is preliminary data.</text>
</comment>
<reference evidence="8 9" key="1">
    <citation type="submission" date="2023-12" db="EMBL/GenBank/DDBJ databases">
        <title>Novel species of the genus Arcicella isolated from rivers.</title>
        <authorList>
            <person name="Lu H."/>
        </authorList>
    </citation>
    <scope>NUCLEOTIDE SEQUENCE [LARGE SCALE GENOMIC DNA]</scope>
    <source>
        <strain evidence="8 9">KCTC 23307</strain>
    </source>
</reference>
<dbReference type="Proteomes" id="UP001302949">
    <property type="component" value="Unassembled WGS sequence"/>
</dbReference>
<keyword evidence="4" id="KW-0326">Glycosidase</keyword>
<dbReference type="InterPro" id="IPR033453">
    <property type="entry name" value="Glyco_hydro_30_TIM-barrel"/>
</dbReference>
<keyword evidence="3 4" id="KW-0378">Hydrolase</keyword>
<dbReference type="RefSeq" id="WP_323296774.1">
    <property type="nucleotide sequence ID" value="NZ_JAYFUM010000010.1"/>
</dbReference>
<evidence type="ECO:0000256" key="5">
    <source>
        <dbReference type="SAM" id="SignalP"/>
    </source>
</evidence>
<evidence type="ECO:0000256" key="2">
    <source>
        <dbReference type="ARBA" id="ARBA00022729"/>
    </source>
</evidence>
<evidence type="ECO:0000313" key="9">
    <source>
        <dbReference type="Proteomes" id="UP001302949"/>
    </source>
</evidence>
<dbReference type="PANTHER" id="PTHR11069:SF23">
    <property type="entry name" value="LYSOSOMAL ACID GLUCOSYLCERAMIDASE"/>
    <property type="match status" value="1"/>
</dbReference>
<feature type="domain" description="Glycosyl hydrolase family 30 TIM-barrel" evidence="6">
    <location>
        <begin position="69"/>
        <end position="399"/>
    </location>
</feature>
<evidence type="ECO:0000256" key="4">
    <source>
        <dbReference type="RuleBase" id="RU361188"/>
    </source>
</evidence>
<evidence type="ECO:0000259" key="6">
    <source>
        <dbReference type="Pfam" id="PF02055"/>
    </source>
</evidence>
<dbReference type="Gene3D" id="2.60.40.1180">
    <property type="entry name" value="Golgi alpha-mannosidase II"/>
    <property type="match status" value="1"/>
</dbReference>
<evidence type="ECO:0000313" key="8">
    <source>
        <dbReference type="EMBL" id="MEA5139503.1"/>
    </source>
</evidence>
<dbReference type="GO" id="GO:0016787">
    <property type="term" value="F:hydrolase activity"/>
    <property type="evidence" value="ECO:0007669"/>
    <property type="project" value="UniProtKB-KW"/>
</dbReference>
<dbReference type="EMBL" id="JAYFUM010000010">
    <property type="protein sequence ID" value="MEA5139503.1"/>
    <property type="molecule type" value="Genomic_DNA"/>
</dbReference>
<dbReference type="InterPro" id="IPR013780">
    <property type="entry name" value="Glyco_hydro_b"/>
</dbReference>
<feature type="signal peptide" evidence="5">
    <location>
        <begin position="1"/>
        <end position="20"/>
    </location>
</feature>
<evidence type="ECO:0000256" key="3">
    <source>
        <dbReference type="ARBA" id="ARBA00022801"/>
    </source>
</evidence>
<comment type="similarity">
    <text evidence="1 4">Belongs to the glycosyl hydrolase 30 family.</text>
</comment>
<protein>
    <submittedName>
        <fullName evidence="8">Glycoside hydrolase family 30 beta sandwich domain-containing protein</fullName>
    </submittedName>
</protein>
<accession>A0ABU5Q9J7</accession>
<dbReference type="Gene3D" id="3.20.20.80">
    <property type="entry name" value="Glycosidases"/>
    <property type="match status" value="1"/>
</dbReference>
<keyword evidence="2 5" id="KW-0732">Signal</keyword>
<dbReference type="PANTHER" id="PTHR11069">
    <property type="entry name" value="GLUCOSYLCERAMIDASE"/>
    <property type="match status" value="1"/>
</dbReference>
<organism evidence="8 9">
    <name type="scientific">Arcicella rigui</name>
    <dbReference type="NCBI Taxonomy" id="797020"/>
    <lineage>
        <taxon>Bacteria</taxon>
        <taxon>Pseudomonadati</taxon>
        <taxon>Bacteroidota</taxon>
        <taxon>Cytophagia</taxon>
        <taxon>Cytophagales</taxon>
        <taxon>Flectobacillaceae</taxon>
        <taxon>Arcicella</taxon>
    </lineage>
</organism>
<sequence>MLRVLLLFCFAGINHFYSIAQGKNVEVWLTSPDKSALLQKQAKTFSFEKIDNLLPTIFVDETKSFQKMDGFGFTLTGGSATLINQMGIAEKNALLKELFTTNANNIGVSYLRISIGASDLDDHVFSYNDLKQGESDPKLSQFSLAPDKKDLIPVLKLILAINPEIKILGSPWSPPTWMKSNDNSKGGSLKPEYYGVYAQYLAKYIQEMKKEGIKIDAITVQNEPLHPGNNPSLLMLPEEQLLFVKKYLGPTFKAGKIATKILIYDHNADRPDYPISILNDPEARKYIDGSAFHLYGGSIEALSDVHNAHPDKNVYFTEQWIGSPGNFAGDFAWHIKNLIIGASRNWAKTVLEWNLAADPQQNPHTEGGCTQCLGAITIDGNKITRNPAYYIVAQASKFVRPNAVRIASNVTMTLPNVAFKTLSGKKVLIVQNESNKAQSFNISFQGKKITQTLEAGVVATYVW</sequence>
<dbReference type="Pfam" id="PF17189">
    <property type="entry name" value="Glyco_hydro_30C"/>
    <property type="match status" value="1"/>
</dbReference>
<dbReference type="Pfam" id="PF02055">
    <property type="entry name" value="Glyco_hydro_30"/>
    <property type="match status" value="1"/>
</dbReference>
<feature type="domain" description="Glycosyl hydrolase family 30 beta sandwich" evidence="7">
    <location>
        <begin position="402"/>
        <end position="461"/>
    </location>
</feature>
<dbReference type="SUPFAM" id="SSF51445">
    <property type="entry name" value="(Trans)glycosidases"/>
    <property type="match status" value="1"/>
</dbReference>
<evidence type="ECO:0000256" key="1">
    <source>
        <dbReference type="ARBA" id="ARBA00005382"/>
    </source>
</evidence>